<dbReference type="SUPFAM" id="SSF54236">
    <property type="entry name" value="Ubiquitin-like"/>
    <property type="match status" value="3"/>
</dbReference>
<gene>
    <name evidence="2" type="primary">AlNc14C1169G12823</name>
    <name evidence="2" type="ORF">ALNC14_142540</name>
</gene>
<protein>
    <submittedName>
        <fullName evidence="2">Uncharacterized protein AlNc14C1169G12823</fullName>
    </submittedName>
</protein>
<dbReference type="Pfam" id="PF11976">
    <property type="entry name" value="Rad60-SLD"/>
    <property type="match status" value="1"/>
</dbReference>
<feature type="domain" description="Rad60/SUMO-like" evidence="1">
    <location>
        <begin position="323"/>
        <end position="389"/>
    </location>
</feature>
<name>F0X2K3_9STRA</name>
<proteinExistence type="predicted"/>
<reference evidence="2" key="1">
    <citation type="journal article" date="2011" name="PLoS Biol.">
        <title>Gene gain and loss during evolution of obligate parasitism in the white rust pathogen of Arabidopsis thaliana.</title>
        <authorList>
            <person name="Kemen E."/>
            <person name="Gardiner A."/>
            <person name="Schultz-Larsen T."/>
            <person name="Kemen A.C."/>
            <person name="Balmuth A.L."/>
            <person name="Robert-Seilaniantz A."/>
            <person name="Bailey K."/>
            <person name="Holub E."/>
            <person name="Studholme D.J."/>
            <person name="Maclean D."/>
            <person name="Jones J.D."/>
        </authorList>
    </citation>
    <scope>NUCLEOTIDE SEQUENCE</scope>
</reference>
<dbReference type="EMBL" id="FR824905">
    <property type="protein sequence ID" value="CCA28110.1"/>
    <property type="molecule type" value="Genomic_DNA"/>
</dbReference>
<dbReference type="AlphaFoldDB" id="F0X2K3"/>
<evidence type="ECO:0000259" key="1">
    <source>
        <dbReference type="Pfam" id="PF11976"/>
    </source>
</evidence>
<dbReference type="InterPro" id="IPR029071">
    <property type="entry name" value="Ubiquitin-like_domsf"/>
</dbReference>
<dbReference type="Gene3D" id="3.10.20.90">
    <property type="entry name" value="Phosphatidylinositol 3-kinase Catalytic Subunit, Chain A, domain 1"/>
    <property type="match status" value="3"/>
</dbReference>
<evidence type="ECO:0000313" key="2">
    <source>
        <dbReference type="EMBL" id="CCA28110.1"/>
    </source>
</evidence>
<reference evidence="2" key="2">
    <citation type="submission" date="2011-02" db="EMBL/GenBank/DDBJ databases">
        <authorList>
            <person name="MacLean D."/>
        </authorList>
    </citation>
    <scope>NUCLEOTIDE SEQUENCE</scope>
</reference>
<accession>F0X2K3</accession>
<organism evidence="2">
    <name type="scientific">Albugo laibachii Nc14</name>
    <dbReference type="NCBI Taxonomy" id="890382"/>
    <lineage>
        <taxon>Eukaryota</taxon>
        <taxon>Sar</taxon>
        <taxon>Stramenopiles</taxon>
        <taxon>Oomycota</taxon>
        <taxon>Peronosporomycetes</taxon>
        <taxon>Albuginales</taxon>
        <taxon>Albuginaceae</taxon>
        <taxon>Albugo</taxon>
    </lineage>
</organism>
<dbReference type="HOGENOM" id="CLU_055367_0_0_1"/>
<sequence>MANESPIALYDALQRIKRRKVVVSLSSSDEDSDIETTALASRQSRNQGNVILSVEEDTIESTSEEHIRETLQQDDQITKEIDRELDDDKALQRTRALIDHLVSIRNAPKNQCAVPSCHDEIIVMDSENEDEEHTCIQQRKKRISSSTQIAVTSPDIVLKIHSVEKRIDHVTIPMHAPSLDALYTVYGDLHGLLIEELQFTYKGVMLTVEQSPSKLKMRSGDVIEATVRPKSLRQVYKKRYVQLWLSVNGTSDEEIHIQADLPLKQLQETICEKHRILDPSSIVMVIDGEVLDLLESAEFYGLMNEDRISVVAKESSDLRAVSIQLRFQNGEIESASVVPIYKVATLMQKLAEQKTCKTTSFALRIDGETMNGDRCFQDYDIEGGELIEVCAI</sequence>
<dbReference type="PANTHER" id="PTHR10562">
    <property type="entry name" value="SMALL UBIQUITIN-RELATED MODIFIER"/>
    <property type="match status" value="1"/>
</dbReference>
<dbReference type="InterPro" id="IPR022617">
    <property type="entry name" value="Rad60/SUMO-like_dom"/>
</dbReference>